<dbReference type="AlphaFoldDB" id="A0A143PMY6"/>
<dbReference type="Gene3D" id="3.40.50.300">
    <property type="entry name" value="P-loop containing nucleotide triphosphate hydrolases"/>
    <property type="match status" value="1"/>
</dbReference>
<dbReference type="FunFam" id="3.40.50.300:FF:000094">
    <property type="entry name" value="GTPase Era"/>
    <property type="match status" value="1"/>
</dbReference>
<dbReference type="PATRIC" id="fig|1813736.3.peg.3395"/>
<reference evidence="12" key="2">
    <citation type="submission" date="2016-04" db="EMBL/GenBank/DDBJ databases">
        <title>First Complete Genome Sequence of a Subdivision 6 Acidobacterium.</title>
        <authorList>
            <person name="Huang S."/>
            <person name="Vieira S."/>
            <person name="Bunk B."/>
            <person name="Riedel T."/>
            <person name="Sproeer C."/>
            <person name="Overmann J."/>
        </authorList>
    </citation>
    <scope>NUCLEOTIDE SEQUENCE [LARGE SCALE GENOMIC DNA]</scope>
    <source>
        <strain evidence="12">DSM 100886 HEG_-6_39</strain>
    </source>
</reference>
<dbReference type="PROSITE" id="PS50823">
    <property type="entry name" value="KH_TYPE_2"/>
    <property type="match status" value="1"/>
</dbReference>
<dbReference type="GO" id="GO:0000028">
    <property type="term" value="P:ribosomal small subunit assembly"/>
    <property type="evidence" value="ECO:0007669"/>
    <property type="project" value="TreeGrafter"/>
</dbReference>
<evidence type="ECO:0000256" key="3">
    <source>
        <dbReference type="ARBA" id="ARBA00022741"/>
    </source>
</evidence>
<feature type="domain" description="KH type-2" evidence="9">
    <location>
        <begin position="202"/>
        <end position="282"/>
    </location>
</feature>
<proteinExistence type="inferred from homology"/>
<dbReference type="PANTHER" id="PTHR42698">
    <property type="entry name" value="GTPASE ERA"/>
    <property type="match status" value="1"/>
</dbReference>
<dbReference type="CDD" id="cd22534">
    <property type="entry name" value="KH-II_Era"/>
    <property type="match status" value="1"/>
</dbReference>
<evidence type="ECO:0000256" key="1">
    <source>
        <dbReference type="ARBA" id="ARBA00007921"/>
    </source>
</evidence>
<organism evidence="11 12">
    <name type="scientific">Luteitalea pratensis</name>
    <dbReference type="NCBI Taxonomy" id="1855912"/>
    <lineage>
        <taxon>Bacteria</taxon>
        <taxon>Pseudomonadati</taxon>
        <taxon>Acidobacteriota</taxon>
        <taxon>Vicinamibacteria</taxon>
        <taxon>Vicinamibacterales</taxon>
        <taxon>Vicinamibacteraceae</taxon>
        <taxon>Luteitalea</taxon>
    </lineage>
</organism>
<dbReference type="InterPro" id="IPR005662">
    <property type="entry name" value="GTPase_Era-like"/>
</dbReference>
<dbReference type="Pfam" id="PF07650">
    <property type="entry name" value="KH_2"/>
    <property type="match status" value="1"/>
</dbReference>
<evidence type="ECO:0000313" key="11">
    <source>
        <dbReference type="EMBL" id="AMY09965.1"/>
    </source>
</evidence>
<feature type="region of interest" description="G5" evidence="7">
    <location>
        <begin position="150"/>
        <end position="152"/>
    </location>
</feature>
<keyword evidence="5 6" id="KW-0342">GTP-binding</keyword>
<dbReference type="KEGG" id="abac:LuPra_03192"/>
<accession>A0A143PMY6</accession>
<dbReference type="SUPFAM" id="SSF52540">
    <property type="entry name" value="P-loop containing nucleoside triphosphate hydrolases"/>
    <property type="match status" value="1"/>
</dbReference>
<keyword evidence="3 6" id="KW-0547">Nucleotide-binding</keyword>
<comment type="subunit">
    <text evidence="6">Monomer.</text>
</comment>
<dbReference type="InterPro" id="IPR015946">
    <property type="entry name" value="KH_dom-like_a/b"/>
</dbReference>
<comment type="function">
    <text evidence="6">An essential GTPase that binds both GDP and GTP, with rapid nucleotide exchange. Plays a role in 16S rRNA processing and 30S ribosomal subunit biogenesis and possibly also in cell cycle regulation and energy metabolism.</text>
</comment>
<dbReference type="NCBIfam" id="TIGR00436">
    <property type="entry name" value="era"/>
    <property type="match status" value="1"/>
</dbReference>
<dbReference type="GO" id="GO:0005886">
    <property type="term" value="C:plasma membrane"/>
    <property type="evidence" value="ECO:0007669"/>
    <property type="project" value="UniProtKB-SubCell"/>
</dbReference>
<dbReference type="GO" id="GO:0003924">
    <property type="term" value="F:GTPase activity"/>
    <property type="evidence" value="ECO:0007669"/>
    <property type="project" value="UniProtKB-UniRule"/>
</dbReference>
<dbReference type="InterPro" id="IPR004044">
    <property type="entry name" value="KH_dom_type_2"/>
</dbReference>
<evidence type="ECO:0000313" key="12">
    <source>
        <dbReference type="Proteomes" id="UP000076079"/>
    </source>
</evidence>
<evidence type="ECO:0000259" key="9">
    <source>
        <dbReference type="PROSITE" id="PS50823"/>
    </source>
</evidence>
<dbReference type="GO" id="GO:0005829">
    <property type="term" value="C:cytosol"/>
    <property type="evidence" value="ECO:0007669"/>
    <property type="project" value="TreeGrafter"/>
</dbReference>
<feature type="region of interest" description="G2" evidence="7">
    <location>
        <begin position="38"/>
        <end position="42"/>
    </location>
</feature>
<dbReference type="InterPro" id="IPR005225">
    <property type="entry name" value="Small_GTP-bd"/>
</dbReference>
<dbReference type="RefSeq" id="WP_110171656.1">
    <property type="nucleotide sequence ID" value="NZ_CP015136.1"/>
</dbReference>
<feature type="region of interest" description="G3" evidence="7">
    <location>
        <begin position="59"/>
        <end position="62"/>
    </location>
</feature>
<evidence type="ECO:0000259" key="10">
    <source>
        <dbReference type="PROSITE" id="PS51713"/>
    </source>
</evidence>
<dbReference type="Pfam" id="PF01926">
    <property type="entry name" value="MMR_HSR1"/>
    <property type="match status" value="1"/>
</dbReference>
<feature type="binding site" evidence="6">
    <location>
        <begin position="59"/>
        <end position="63"/>
    </location>
    <ligand>
        <name>GTP</name>
        <dbReference type="ChEBI" id="CHEBI:37565"/>
    </ligand>
</feature>
<dbReference type="PROSITE" id="PS51713">
    <property type="entry name" value="G_ERA"/>
    <property type="match status" value="1"/>
</dbReference>
<evidence type="ECO:0000256" key="2">
    <source>
        <dbReference type="ARBA" id="ARBA00020484"/>
    </source>
</evidence>
<evidence type="ECO:0000256" key="6">
    <source>
        <dbReference type="HAMAP-Rule" id="MF_00367"/>
    </source>
</evidence>
<evidence type="ECO:0000256" key="4">
    <source>
        <dbReference type="ARBA" id="ARBA00022884"/>
    </source>
</evidence>
<dbReference type="InterPro" id="IPR030388">
    <property type="entry name" value="G_ERA_dom"/>
</dbReference>
<feature type="binding site" evidence="6">
    <location>
        <begin position="121"/>
        <end position="124"/>
    </location>
    <ligand>
        <name>GTP</name>
        <dbReference type="ChEBI" id="CHEBI:37565"/>
    </ligand>
</feature>
<dbReference type="GO" id="GO:0070181">
    <property type="term" value="F:small ribosomal subunit rRNA binding"/>
    <property type="evidence" value="ECO:0007669"/>
    <property type="project" value="UniProtKB-UniRule"/>
</dbReference>
<keyword evidence="6" id="KW-0690">Ribosome biogenesis</keyword>
<dbReference type="InterPro" id="IPR009019">
    <property type="entry name" value="KH_sf_prok-type"/>
</dbReference>
<dbReference type="GO" id="GO:0005525">
    <property type="term" value="F:GTP binding"/>
    <property type="evidence" value="ECO:0007669"/>
    <property type="project" value="UniProtKB-UniRule"/>
</dbReference>
<dbReference type="HAMAP" id="MF_00367">
    <property type="entry name" value="GTPase_Era"/>
    <property type="match status" value="1"/>
</dbReference>
<evidence type="ECO:0000256" key="7">
    <source>
        <dbReference type="PROSITE-ProRule" id="PRU01050"/>
    </source>
</evidence>
<gene>
    <name evidence="6 11" type="primary">era</name>
    <name evidence="11" type="ORF">LuPra_03192</name>
</gene>
<feature type="binding site" evidence="6">
    <location>
        <begin position="12"/>
        <end position="19"/>
    </location>
    <ligand>
        <name>GTP</name>
        <dbReference type="ChEBI" id="CHEBI:37565"/>
    </ligand>
</feature>
<keyword evidence="4 6" id="KW-0694">RNA-binding</keyword>
<dbReference type="STRING" id="1855912.LuPra_03192"/>
<dbReference type="EMBL" id="CP015136">
    <property type="protein sequence ID" value="AMY09965.1"/>
    <property type="molecule type" value="Genomic_DNA"/>
</dbReference>
<keyword evidence="12" id="KW-1185">Reference proteome</keyword>
<evidence type="ECO:0000256" key="5">
    <source>
        <dbReference type="ARBA" id="ARBA00023134"/>
    </source>
</evidence>
<keyword evidence="6" id="KW-1003">Cell membrane</keyword>
<dbReference type="InterPro" id="IPR006073">
    <property type="entry name" value="GTP-bd"/>
</dbReference>
<dbReference type="NCBIfam" id="NF000908">
    <property type="entry name" value="PRK00089.1"/>
    <property type="match status" value="1"/>
</dbReference>
<name>A0A143PMY6_LUTPR</name>
<comment type="subcellular location">
    <subcellularLocation>
        <location evidence="6">Cytoplasm</location>
    </subcellularLocation>
    <subcellularLocation>
        <location evidence="6">Cell membrane</location>
        <topology evidence="6">Peripheral membrane protein</topology>
    </subcellularLocation>
</comment>
<dbReference type="NCBIfam" id="TIGR00231">
    <property type="entry name" value="small_GTP"/>
    <property type="match status" value="1"/>
</dbReference>
<keyword evidence="6" id="KW-0963">Cytoplasm</keyword>
<dbReference type="PRINTS" id="PR00326">
    <property type="entry name" value="GTP1OBG"/>
</dbReference>
<sequence length="301" mass="33432">MTMRSGFVSLLGRPNAGKSTLLNRLVGAHLAIVSDKPQTTRTRILGAKNLPEGQILFLDTPGVHRPMHRMNVRMVDAAVGAAREADVVALVIDASEEVGRGTEFLLGLLPQLSQPVVLVLNKIDRMKKHTLLPAIEWFSGRYAFADVVPVSAATGDNVEVLEQVLLSHLPEGPPLYPDDYLSDQSARSLAAEMVREQVLALTRAELPFTTAVVVDRYEEPEDDQEGPLAIYCSILVEEPSQKPILVGRGGEMIKAIGTAARKQIEAFFERRVYLDLHVKVREDWRQNDRTLDDLGLQKRRR</sequence>
<feature type="region of interest" description="G4" evidence="7">
    <location>
        <begin position="121"/>
        <end position="124"/>
    </location>
</feature>
<dbReference type="SUPFAM" id="SSF54814">
    <property type="entry name" value="Prokaryotic type KH domain (KH-domain type II)"/>
    <property type="match status" value="1"/>
</dbReference>
<dbReference type="GO" id="GO:0043024">
    <property type="term" value="F:ribosomal small subunit binding"/>
    <property type="evidence" value="ECO:0007669"/>
    <property type="project" value="TreeGrafter"/>
</dbReference>
<evidence type="ECO:0000256" key="8">
    <source>
        <dbReference type="RuleBase" id="RU003761"/>
    </source>
</evidence>
<feature type="region of interest" description="G1" evidence="7">
    <location>
        <begin position="12"/>
        <end position="19"/>
    </location>
</feature>
<dbReference type="InterPro" id="IPR027417">
    <property type="entry name" value="P-loop_NTPase"/>
</dbReference>
<reference evidence="11 12" key="1">
    <citation type="journal article" date="2016" name="Genome Announc.">
        <title>First Complete Genome Sequence of a Subdivision 6 Acidobacterium Strain.</title>
        <authorList>
            <person name="Huang S."/>
            <person name="Vieira S."/>
            <person name="Bunk B."/>
            <person name="Riedel T."/>
            <person name="Sproer C."/>
            <person name="Overmann J."/>
        </authorList>
    </citation>
    <scope>NUCLEOTIDE SEQUENCE [LARGE SCALE GENOMIC DNA]</scope>
    <source>
        <strain evidence="12">DSM 100886 HEG_-6_39</strain>
    </source>
</reference>
<comment type="similarity">
    <text evidence="1 6 7 8">Belongs to the TRAFAC class TrmE-Era-EngA-EngB-Septin-like GTPase superfamily. Era GTPase family.</text>
</comment>
<keyword evidence="6" id="KW-0472">Membrane</keyword>
<dbReference type="PANTHER" id="PTHR42698:SF1">
    <property type="entry name" value="GTPASE ERA, MITOCHONDRIAL"/>
    <property type="match status" value="1"/>
</dbReference>
<dbReference type="CDD" id="cd04163">
    <property type="entry name" value="Era"/>
    <property type="match status" value="1"/>
</dbReference>
<dbReference type="Proteomes" id="UP000076079">
    <property type="component" value="Chromosome"/>
</dbReference>
<keyword evidence="6" id="KW-0699">rRNA-binding</keyword>
<feature type="domain" description="Era-type G" evidence="10">
    <location>
        <begin position="4"/>
        <end position="171"/>
    </location>
</feature>
<dbReference type="Gene3D" id="3.30.300.20">
    <property type="match status" value="1"/>
</dbReference>
<protein>
    <recommendedName>
        <fullName evidence="2 6">GTPase Era</fullName>
    </recommendedName>
</protein>
<dbReference type="OrthoDB" id="9805918at2"/>